<feature type="compositionally biased region" description="Polar residues" evidence="1">
    <location>
        <begin position="44"/>
        <end position="58"/>
    </location>
</feature>
<feature type="region of interest" description="Disordered" evidence="1">
    <location>
        <begin position="304"/>
        <end position="328"/>
    </location>
</feature>
<sequence>MSDKQSKTAPSPGPVERRGDVLTAFPQHQAPPTSYLGFPWADSTDASLSAQLQPNYDSSGFPEFFRRQLSTGKPGRSSVQETRSIPTHPAQTVVPVMAPIDPYATPSNEHQGIPTQSLSKENHRPNQQRLAEIEQEEDQIRDARDDLLGSRFQLKDQRKEIRDLRQQTGREEGVVVSQIRKLLRERNIEFPVELETAFARVTGLRDDLGSLEGRYEEDEGKYDDMEWKYTQKEAEFVVKLTGGDDIPLVEERDAETDGLIMYGFIPGETGTLPMESQELRPKTIDIPTFDDQQSLEGMEGFSHILKQPSSSSTPRDNRPTNSYLESEHESRQFAEVFSPLPQVNRVTAISRAHLAWNDTKKRIDKWILGTVNCSRYQKSIVRSMLSEDDLNWLVTQYWNSDSPSTPPAGMNAEDSYLSRDTVNLSIPSVPVSVLSDKADIERPKVENALLASSTPHAMGVPTVQSKNPPTIVALDEMLHPTSDNRQAEALDVKESGASLFDPSNPLGKQPEGVIDPQPILSLEQSPKEDQSYTPTISDVFETKTERHYEEDIVPQPFISVNKSNDSEDNLPIPIATQGQHNEDKPTNTIAHKMKIVEVPGFGNNLHHFRTHSSPEPRHLTRSDHRPSQRRPYEDPSSVCRPYSPEIEGALLSPLLYEIRPNTPPKTRSPSPYSQQRTRRLSMDNRAPRAPD</sequence>
<evidence type="ECO:0000313" key="2">
    <source>
        <dbReference type="EMBL" id="KAF2794486.1"/>
    </source>
</evidence>
<reference evidence="2" key="1">
    <citation type="journal article" date="2020" name="Stud. Mycol.">
        <title>101 Dothideomycetes genomes: a test case for predicting lifestyles and emergence of pathogens.</title>
        <authorList>
            <person name="Haridas S."/>
            <person name="Albert R."/>
            <person name="Binder M."/>
            <person name="Bloem J."/>
            <person name="Labutti K."/>
            <person name="Salamov A."/>
            <person name="Andreopoulos B."/>
            <person name="Baker S."/>
            <person name="Barry K."/>
            <person name="Bills G."/>
            <person name="Bluhm B."/>
            <person name="Cannon C."/>
            <person name="Castanera R."/>
            <person name="Culley D."/>
            <person name="Daum C."/>
            <person name="Ezra D."/>
            <person name="Gonzalez J."/>
            <person name="Henrissat B."/>
            <person name="Kuo A."/>
            <person name="Liang C."/>
            <person name="Lipzen A."/>
            <person name="Lutzoni F."/>
            <person name="Magnuson J."/>
            <person name="Mondo S."/>
            <person name="Nolan M."/>
            <person name="Ohm R."/>
            <person name="Pangilinan J."/>
            <person name="Park H.-J."/>
            <person name="Ramirez L."/>
            <person name="Alfaro M."/>
            <person name="Sun H."/>
            <person name="Tritt A."/>
            <person name="Yoshinaga Y."/>
            <person name="Zwiers L.-H."/>
            <person name="Turgeon B."/>
            <person name="Goodwin S."/>
            <person name="Spatafora J."/>
            <person name="Crous P."/>
            <person name="Grigoriev I."/>
        </authorList>
    </citation>
    <scope>NUCLEOTIDE SEQUENCE</scope>
    <source>
        <strain evidence="2">CBS 109.77</strain>
    </source>
</reference>
<dbReference type="Proteomes" id="UP000799757">
    <property type="component" value="Unassembled WGS sequence"/>
</dbReference>
<evidence type="ECO:0000313" key="3">
    <source>
        <dbReference type="Proteomes" id="UP000799757"/>
    </source>
</evidence>
<feature type="region of interest" description="Disordered" evidence="1">
    <location>
        <begin position="657"/>
        <end position="691"/>
    </location>
</feature>
<feature type="region of interest" description="Disordered" evidence="1">
    <location>
        <begin position="559"/>
        <end position="584"/>
    </location>
</feature>
<keyword evidence="3" id="KW-1185">Reference proteome</keyword>
<feature type="region of interest" description="Disordered" evidence="1">
    <location>
        <begin position="602"/>
        <end position="643"/>
    </location>
</feature>
<dbReference type="EMBL" id="MU001889">
    <property type="protein sequence ID" value="KAF2794486.1"/>
    <property type="molecule type" value="Genomic_DNA"/>
</dbReference>
<organism evidence="2 3">
    <name type="scientific">Melanomma pulvis-pyrius CBS 109.77</name>
    <dbReference type="NCBI Taxonomy" id="1314802"/>
    <lineage>
        <taxon>Eukaryota</taxon>
        <taxon>Fungi</taxon>
        <taxon>Dikarya</taxon>
        <taxon>Ascomycota</taxon>
        <taxon>Pezizomycotina</taxon>
        <taxon>Dothideomycetes</taxon>
        <taxon>Pleosporomycetidae</taxon>
        <taxon>Pleosporales</taxon>
        <taxon>Melanommataceae</taxon>
        <taxon>Melanomma</taxon>
    </lineage>
</organism>
<feature type="compositionally biased region" description="Basic and acidic residues" evidence="1">
    <location>
        <begin position="612"/>
        <end position="633"/>
    </location>
</feature>
<dbReference type="AlphaFoldDB" id="A0A6A6XDF1"/>
<feature type="compositionally biased region" description="Polar residues" evidence="1">
    <location>
        <begin position="664"/>
        <end position="675"/>
    </location>
</feature>
<feature type="region of interest" description="Disordered" evidence="1">
    <location>
        <begin position="1"/>
        <end position="84"/>
    </location>
</feature>
<feature type="region of interest" description="Disordered" evidence="1">
    <location>
        <begin position="107"/>
        <end position="126"/>
    </location>
</feature>
<protein>
    <submittedName>
        <fullName evidence="2">Uncharacterized protein</fullName>
    </submittedName>
</protein>
<accession>A0A6A6XDF1</accession>
<dbReference type="OrthoDB" id="3801250at2759"/>
<name>A0A6A6XDF1_9PLEO</name>
<feature type="compositionally biased region" description="Polar residues" evidence="1">
    <location>
        <begin position="307"/>
        <end position="324"/>
    </location>
</feature>
<feature type="compositionally biased region" description="Basic and acidic residues" evidence="1">
    <location>
        <begin position="680"/>
        <end position="691"/>
    </location>
</feature>
<proteinExistence type="predicted"/>
<gene>
    <name evidence="2" type="ORF">K505DRAFT_361042</name>
</gene>
<evidence type="ECO:0000256" key="1">
    <source>
        <dbReference type="SAM" id="MobiDB-lite"/>
    </source>
</evidence>